<proteinExistence type="predicted"/>
<evidence type="ECO:0000256" key="2">
    <source>
        <dbReference type="SAM" id="Phobius"/>
    </source>
</evidence>
<feature type="transmembrane region" description="Helical" evidence="2">
    <location>
        <begin position="220"/>
        <end position="246"/>
    </location>
</feature>
<keyword evidence="2" id="KW-0812">Transmembrane</keyword>
<dbReference type="AlphaFoldDB" id="A0A9N8DFP8"/>
<organism evidence="3 4">
    <name type="scientific">Seminavis robusta</name>
    <dbReference type="NCBI Taxonomy" id="568900"/>
    <lineage>
        <taxon>Eukaryota</taxon>
        <taxon>Sar</taxon>
        <taxon>Stramenopiles</taxon>
        <taxon>Ochrophyta</taxon>
        <taxon>Bacillariophyta</taxon>
        <taxon>Bacillariophyceae</taxon>
        <taxon>Bacillariophycidae</taxon>
        <taxon>Naviculales</taxon>
        <taxon>Naviculaceae</taxon>
        <taxon>Seminavis</taxon>
    </lineage>
</organism>
<feature type="region of interest" description="Disordered" evidence="1">
    <location>
        <begin position="44"/>
        <end position="67"/>
    </location>
</feature>
<accession>A0A9N8DFP8</accession>
<dbReference type="Proteomes" id="UP001153069">
    <property type="component" value="Unassembled WGS sequence"/>
</dbReference>
<reference evidence="3" key="1">
    <citation type="submission" date="2020-06" db="EMBL/GenBank/DDBJ databases">
        <authorList>
            <consortium name="Plant Systems Biology data submission"/>
        </authorList>
    </citation>
    <scope>NUCLEOTIDE SEQUENCE</scope>
    <source>
        <strain evidence="3">D6</strain>
    </source>
</reference>
<feature type="region of interest" description="Disordered" evidence="1">
    <location>
        <begin position="116"/>
        <end position="215"/>
    </location>
</feature>
<evidence type="ECO:0000313" key="4">
    <source>
        <dbReference type="Proteomes" id="UP001153069"/>
    </source>
</evidence>
<evidence type="ECO:0000256" key="1">
    <source>
        <dbReference type="SAM" id="MobiDB-lite"/>
    </source>
</evidence>
<evidence type="ECO:0000313" key="3">
    <source>
        <dbReference type="EMBL" id="CAB9498829.1"/>
    </source>
</evidence>
<keyword evidence="4" id="KW-1185">Reference proteome</keyword>
<gene>
    <name evidence="3" type="ORF">SEMRO_46_G027510.1</name>
</gene>
<feature type="compositionally biased region" description="Polar residues" evidence="1">
    <location>
        <begin position="153"/>
        <end position="162"/>
    </location>
</feature>
<name>A0A9N8DFP8_9STRA</name>
<keyword evidence="2" id="KW-0472">Membrane</keyword>
<dbReference type="EMBL" id="CAICTM010000046">
    <property type="protein sequence ID" value="CAB9498829.1"/>
    <property type="molecule type" value="Genomic_DNA"/>
</dbReference>
<sequence>MDDNIPIASAHLIASQRQRRSRRSTNTPLVSVRMLDEIELEIESGGLEEEDLPSKGLHNHQPPAVTNKFGTATHQLQEVQVVARGAVSEKVARHGLKNPIQEVRVAARGAISEKLAKHGLRRPNHSQEQSDSDAVVDAAKSTAEENEKRSNHSRTSNHSQEPSDAKPVPTLTSMPPEHDSEWQDEMDNEPPPPPPTEASLTQTTDANNKNNSTPAGGRRLWAIIVIVFALAAVAITGILCVSGVYFDISPITATNSSSSLSMGILQSICSVE</sequence>
<feature type="compositionally biased region" description="Polar residues" evidence="1">
    <location>
        <begin position="198"/>
        <end position="214"/>
    </location>
</feature>
<protein>
    <submittedName>
        <fullName evidence="3">Uncharacterized protein</fullName>
    </submittedName>
</protein>
<keyword evidence="2" id="KW-1133">Transmembrane helix</keyword>
<comment type="caution">
    <text evidence="3">The sequence shown here is derived from an EMBL/GenBank/DDBJ whole genome shotgun (WGS) entry which is preliminary data.</text>
</comment>